<dbReference type="Gene3D" id="2.30.29.30">
    <property type="entry name" value="Pleckstrin-homology domain (PH domain)/Phosphotyrosine-binding domain (PTB)"/>
    <property type="match status" value="1"/>
</dbReference>
<evidence type="ECO:0000259" key="2">
    <source>
        <dbReference type="PROSITE" id="PS50003"/>
    </source>
</evidence>
<organism evidence="3 4">
    <name type="scientific">Liparis tanakae</name>
    <name type="common">Tanaka's snailfish</name>
    <dbReference type="NCBI Taxonomy" id="230148"/>
    <lineage>
        <taxon>Eukaryota</taxon>
        <taxon>Metazoa</taxon>
        <taxon>Chordata</taxon>
        <taxon>Craniata</taxon>
        <taxon>Vertebrata</taxon>
        <taxon>Euteleostomi</taxon>
        <taxon>Actinopterygii</taxon>
        <taxon>Neopterygii</taxon>
        <taxon>Teleostei</taxon>
        <taxon>Neoteleostei</taxon>
        <taxon>Acanthomorphata</taxon>
        <taxon>Eupercaria</taxon>
        <taxon>Perciformes</taxon>
        <taxon>Cottioidei</taxon>
        <taxon>Cottales</taxon>
        <taxon>Liparidae</taxon>
        <taxon>Liparis</taxon>
    </lineage>
</organism>
<name>A0A4Z2E7G3_9TELE</name>
<reference evidence="3 4" key="1">
    <citation type="submission" date="2019-03" db="EMBL/GenBank/DDBJ databases">
        <title>First draft genome of Liparis tanakae, snailfish: a comprehensive survey of snailfish specific genes.</title>
        <authorList>
            <person name="Kim W."/>
            <person name="Song I."/>
            <person name="Jeong J.-H."/>
            <person name="Kim D."/>
            <person name="Kim S."/>
            <person name="Ryu S."/>
            <person name="Song J.Y."/>
            <person name="Lee S.K."/>
        </authorList>
    </citation>
    <scope>NUCLEOTIDE SEQUENCE [LARGE SCALE GENOMIC DNA]</scope>
    <source>
        <tissue evidence="3">Muscle</tissue>
    </source>
</reference>
<evidence type="ECO:0000256" key="1">
    <source>
        <dbReference type="SAM" id="MobiDB-lite"/>
    </source>
</evidence>
<sequence>MRSLSGEWRGVERREAGEEVRNGTRRWRKCASVQQDTSSPPPRLLSPPVRRGDTSGRRFASCIRLSPPPKNVDEQINLSKIDIREIKEIRPGQKSRDFERYAEDSAARLEPAHCFVILYGSEFRLKSLSLAATSDEEMTMWLKGLNSLLADTLRSPTPLQIER</sequence>
<feature type="domain" description="PH" evidence="2">
    <location>
        <begin position="76"/>
        <end position="150"/>
    </location>
</feature>
<dbReference type="Proteomes" id="UP000314294">
    <property type="component" value="Unassembled WGS sequence"/>
</dbReference>
<dbReference type="AlphaFoldDB" id="A0A4Z2E7G3"/>
<dbReference type="OrthoDB" id="8953178at2759"/>
<keyword evidence="4" id="KW-1185">Reference proteome</keyword>
<dbReference type="Pfam" id="PF16457">
    <property type="entry name" value="PH_12"/>
    <property type="match status" value="1"/>
</dbReference>
<evidence type="ECO:0000313" key="4">
    <source>
        <dbReference type="Proteomes" id="UP000314294"/>
    </source>
</evidence>
<gene>
    <name evidence="3" type="primary">PLCG1_0</name>
    <name evidence="3" type="ORF">EYF80_064998</name>
</gene>
<dbReference type="InterPro" id="IPR001849">
    <property type="entry name" value="PH_domain"/>
</dbReference>
<dbReference type="PROSITE" id="PS50003">
    <property type="entry name" value="PH_DOMAIN"/>
    <property type="match status" value="1"/>
</dbReference>
<accession>A0A4Z2E7G3</accession>
<feature type="compositionally biased region" description="Basic and acidic residues" evidence="1">
    <location>
        <begin position="9"/>
        <end position="22"/>
    </location>
</feature>
<proteinExistence type="predicted"/>
<evidence type="ECO:0000313" key="3">
    <source>
        <dbReference type="EMBL" id="TNN24876.1"/>
    </source>
</evidence>
<dbReference type="InterPro" id="IPR011993">
    <property type="entry name" value="PH-like_dom_sf"/>
</dbReference>
<comment type="caution">
    <text evidence="3">The sequence shown here is derived from an EMBL/GenBank/DDBJ whole genome shotgun (WGS) entry which is preliminary data.</text>
</comment>
<feature type="region of interest" description="Disordered" evidence="1">
    <location>
        <begin position="1"/>
        <end position="55"/>
    </location>
</feature>
<protein>
    <submittedName>
        <fullName evidence="3">1-phosphatidylinositol 4,5-bisphosphate phosphodiesterase gamma-1</fullName>
    </submittedName>
</protein>
<dbReference type="EMBL" id="SRLO01014047">
    <property type="protein sequence ID" value="TNN24876.1"/>
    <property type="molecule type" value="Genomic_DNA"/>
</dbReference>
<dbReference type="SUPFAM" id="SSF50729">
    <property type="entry name" value="PH domain-like"/>
    <property type="match status" value="1"/>
</dbReference>